<gene>
    <name evidence="2" type="ORF">ASZ90_012291</name>
</gene>
<evidence type="ECO:0000256" key="1">
    <source>
        <dbReference type="ARBA" id="ARBA00023125"/>
    </source>
</evidence>
<dbReference type="FunFam" id="2.40.50.140:FF:000301">
    <property type="entry name" value="Replication protein A"/>
    <property type="match status" value="1"/>
</dbReference>
<dbReference type="NCBIfam" id="NF005553">
    <property type="entry name" value="PRK07217.1"/>
    <property type="match status" value="1"/>
</dbReference>
<dbReference type="GO" id="GO:0000724">
    <property type="term" value="P:double-strand break repair via homologous recombination"/>
    <property type="evidence" value="ECO:0007669"/>
    <property type="project" value="TreeGrafter"/>
</dbReference>
<dbReference type="PANTHER" id="PTHR13356:SF8">
    <property type="entry name" value="REPLICATION PROTEIN A"/>
    <property type="match status" value="1"/>
</dbReference>
<dbReference type="EMBL" id="LNQE01001406">
    <property type="protein sequence ID" value="KUG18027.1"/>
    <property type="molecule type" value="Genomic_DNA"/>
</dbReference>
<evidence type="ECO:0000313" key="2">
    <source>
        <dbReference type="EMBL" id="KUG18027.1"/>
    </source>
</evidence>
<proteinExistence type="predicted"/>
<organism evidence="2">
    <name type="scientific">hydrocarbon metagenome</name>
    <dbReference type="NCBI Taxonomy" id="938273"/>
    <lineage>
        <taxon>unclassified sequences</taxon>
        <taxon>metagenomes</taxon>
        <taxon>ecological metagenomes</taxon>
    </lineage>
</organism>
<protein>
    <submittedName>
        <fullName evidence="2">Replication protein a (Two ob fold, one zinc finger)</fullName>
    </submittedName>
</protein>
<accession>A0A0W8FAZ1</accession>
<dbReference type="Gene3D" id="2.40.50.140">
    <property type="entry name" value="Nucleic acid-binding proteins"/>
    <property type="match status" value="2"/>
</dbReference>
<dbReference type="PANTHER" id="PTHR13356">
    <property type="entry name" value="OB FOLD NUCLEIC ACID BINDING PROTEIN-RELATED"/>
    <property type="match status" value="1"/>
</dbReference>
<dbReference type="InterPro" id="IPR012340">
    <property type="entry name" value="NA-bd_OB-fold"/>
</dbReference>
<comment type="caution">
    <text evidence="2">The sequence shown here is derived from an EMBL/GenBank/DDBJ whole genome shotgun (WGS) entry which is preliminary data.</text>
</comment>
<dbReference type="GO" id="GO:0003677">
    <property type="term" value="F:DNA binding"/>
    <property type="evidence" value="ECO:0007669"/>
    <property type="project" value="UniProtKB-KW"/>
</dbReference>
<dbReference type="AlphaFoldDB" id="A0A0W8FAZ1"/>
<reference evidence="2" key="1">
    <citation type="journal article" date="2015" name="Proc. Natl. Acad. Sci. U.S.A.">
        <title>Networks of energetic and metabolic interactions define dynamics in microbial communities.</title>
        <authorList>
            <person name="Embree M."/>
            <person name="Liu J.K."/>
            <person name="Al-Bassam M.M."/>
            <person name="Zengler K."/>
        </authorList>
    </citation>
    <scope>NUCLEOTIDE SEQUENCE</scope>
</reference>
<dbReference type="InterPro" id="IPR051231">
    <property type="entry name" value="SOSS-B"/>
</dbReference>
<dbReference type="GO" id="GO:0010212">
    <property type="term" value="P:response to ionizing radiation"/>
    <property type="evidence" value="ECO:0007669"/>
    <property type="project" value="TreeGrafter"/>
</dbReference>
<dbReference type="CDD" id="cd04491">
    <property type="entry name" value="SoSSB_OBF"/>
    <property type="match status" value="2"/>
</dbReference>
<sequence>MKEIIDQISARLREQNILVPDEEIEVRLKKLIDDFRVPEGEARRSVLNYFQKEHGIMPQARASSEKVKLSEIKESGRWVDLEVKVLDLWEPATEAISQTGLVGDGSGAMKFVKWKKSDLPDLVLGQSYSLKKVITDEFQGRFSIKLNRTSQIEPLENEVEARSVSKAAQEMKVIEISEPGLWVDLKVKVAQLWEPNSDSISQSGLIGDETGSIKFVKWTKADLANLEEGKSYLLRNLVTDEFQGRFSVKLNRTSQIEPLDVDIEIGSQAAEFSGALVDVQKGSGLIKRCPVCKRSLAKGVCTEHGKVDGTYDLRIKAVLDDGRRVQDVLINRETTERLVGLTLDEARMMAMEALDHEVVRSLIESKLVGRYFAIAGPRVDRYLLVETINELMPVTESNVDELMSRVEAI</sequence>
<dbReference type="SUPFAM" id="SSF50249">
    <property type="entry name" value="Nucleic acid-binding proteins"/>
    <property type="match status" value="3"/>
</dbReference>
<name>A0A0W8FAZ1_9ZZZZ</name>
<keyword evidence="1" id="KW-0238">DNA-binding</keyword>